<keyword evidence="2" id="KW-1185">Reference proteome</keyword>
<evidence type="ECO:0000259" key="1">
    <source>
        <dbReference type="PROSITE" id="PS00028"/>
    </source>
</evidence>
<dbReference type="Proteomes" id="UP000095283">
    <property type="component" value="Unplaced"/>
</dbReference>
<reference evidence="3" key="1">
    <citation type="submission" date="2016-11" db="UniProtKB">
        <authorList>
            <consortium name="WormBaseParasite"/>
        </authorList>
    </citation>
    <scope>IDENTIFICATION</scope>
</reference>
<evidence type="ECO:0000313" key="3">
    <source>
        <dbReference type="WBParaSite" id="Hba_10667"/>
    </source>
</evidence>
<protein>
    <submittedName>
        <fullName evidence="3">C2H2-type domain-containing protein</fullName>
    </submittedName>
</protein>
<dbReference type="PROSITE" id="PS00028">
    <property type="entry name" value="ZINC_FINGER_C2H2_1"/>
    <property type="match status" value="1"/>
</dbReference>
<organism evidence="2 3">
    <name type="scientific">Heterorhabditis bacteriophora</name>
    <name type="common">Entomopathogenic nematode worm</name>
    <dbReference type="NCBI Taxonomy" id="37862"/>
    <lineage>
        <taxon>Eukaryota</taxon>
        <taxon>Metazoa</taxon>
        <taxon>Ecdysozoa</taxon>
        <taxon>Nematoda</taxon>
        <taxon>Chromadorea</taxon>
        <taxon>Rhabditida</taxon>
        <taxon>Rhabditina</taxon>
        <taxon>Rhabditomorpha</taxon>
        <taxon>Strongyloidea</taxon>
        <taxon>Heterorhabditidae</taxon>
        <taxon>Heterorhabditis</taxon>
    </lineage>
</organism>
<dbReference type="InterPro" id="IPR013087">
    <property type="entry name" value="Znf_C2H2_type"/>
</dbReference>
<dbReference type="WBParaSite" id="Hba_10667">
    <property type="protein sequence ID" value="Hba_10667"/>
    <property type="gene ID" value="Hba_10667"/>
</dbReference>
<proteinExistence type="predicted"/>
<accession>A0A1I7WZQ8</accession>
<dbReference type="AlphaFoldDB" id="A0A1I7WZQ8"/>
<evidence type="ECO:0000313" key="2">
    <source>
        <dbReference type="Proteomes" id="UP000095283"/>
    </source>
</evidence>
<sequence length="124" mass="13698">MADTLICGGCRFVTCDFEAFKDHRIAGCRSKKEEGEPDRMKCASCDQRFQSAWALMCHLTDFHRMMLYKIETPVKSEPWTPLTGQTIPGLAGLSAMPSQQSYQQISSIGQGIPTLGAGGYGKRM</sequence>
<name>A0A1I7WZQ8_HETBA</name>
<feature type="domain" description="C2H2-type" evidence="1">
    <location>
        <begin position="42"/>
        <end position="63"/>
    </location>
</feature>